<dbReference type="InterPro" id="IPR036388">
    <property type="entry name" value="WH-like_DNA-bd_sf"/>
</dbReference>
<protein>
    <submittedName>
        <fullName evidence="6">LysR family transcriptional regulator</fullName>
    </submittedName>
</protein>
<sequence>MKCLQNLLAWQVFVAACRTRSISEAAVLADIDLPKASRLIAGLEKELGKSLFDKTRRPIQPTAEAEKLRAAIEPLVTGFQEILEPKKEAGGEQIIRFAAPIELAQEYFSEQLFRYSGLFPGVAFAVVPETGPDEVRRGEVDVAVLNRRPADPAGLIIRNYNNSTTVPLATPEYLRRAGIPEKPSDLAKHEGLLLKAYNDEAVTGELFCGKASEPLVWRRTFVTHDQLTLKRLLLEHHGITVDLALLHVEDEIREGRVVPILEGWTRAPRYMCLVDRREEELNNAKLRNFVLWMTATAREDMQKRTVDNFTWLRDAYRRFAEARAAGLV</sequence>
<dbReference type="OrthoDB" id="9080899at2"/>
<comment type="similarity">
    <text evidence="1">Belongs to the LysR transcriptional regulatory family.</text>
</comment>
<dbReference type="PANTHER" id="PTHR30537:SF5">
    <property type="entry name" value="HTH-TYPE TRANSCRIPTIONAL ACTIVATOR TTDR-RELATED"/>
    <property type="match status" value="1"/>
</dbReference>
<feature type="domain" description="HTH lysR-type" evidence="5">
    <location>
        <begin position="5"/>
        <end position="62"/>
    </location>
</feature>
<dbReference type="SUPFAM" id="SSF53850">
    <property type="entry name" value="Periplasmic binding protein-like II"/>
    <property type="match status" value="1"/>
</dbReference>
<dbReference type="InterPro" id="IPR036390">
    <property type="entry name" value="WH_DNA-bd_sf"/>
</dbReference>
<evidence type="ECO:0000259" key="5">
    <source>
        <dbReference type="PROSITE" id="PS50931"/>
    </source>
</evidence>
<dbReference type="SUPFAM" id="SSF46785">
    <property type="entry name" value="Winged helix' DNA-binding domain"/>
    <property type="match status" value="1"/>
</dbReference>
<evidence type="ECO:0000256" key="3">
    <source>
        <dbReference type="ARBA" id="ARBA00023125"/>
    </source>
</evidence>
<dbReference type="GO" id="GO:0003677">
    <property type="term" value="F:DNA binding"/>
    <property type="evidence" value="ECO:0007669"/>
    <property type="project" value="UniProtKB-KW"/>
</dbReference>
<dbReference type="PANTHER" id="PTHR30537">
    <property type="entry name" value="HTH-TYPE TRANSCRIPTIONAL REGULATOR"/>
    <property type="match status" value="1"/>
</dbReference>
<dbReference type="Proteomes" id="UP000430564">
    <property type="component" value="Unassembled WGS sequence"/>
</dbReference>
<organism evidence="6 7">
    <name type="scientific">Sutterella seckii</name>
    <dbReference type="NCBI Taxonomy" id="1944635"/>
    <lineage>
        <taxon>Bacteria</taxon>
        <taxon>Pseudomonadati</taxon>
        <taxon>Pseudomonadota</taxon>
        <taxon>Betaproteobacteria</taxon>
        <taxon>Burkholderiales</taxon>
        <taxon>Sutterellaceae</taxon>
        <taxon>Sutterella</taxon>
    </lineage>
</organism>
<keyword evidence="4" id="KW-0804">Transcription</keyword>
<dbReference type="Gene3D" id="3.40.190.290">
    <property type="match status" value="1"/>
</dbReference>
<dbReference type="Gene3D" id="1.10.10.10">
    <property type="entry name" value="Winged helix-like DNA-binding domain superfamily/Winged helix DNA-binding domain"/>
    <property type="match status" value="1"/>
</dbReference>
<name>A0A6I1EHQ5_9BURK</name>
<evidence type="ECO:0000256" key="4">
    <source>
        <dbReference type="ARBA" id="ARBA00023163"/>
    </source>
</evidence>
<keyword evidence="3" id="KW-0238">DNA-binding</keyword>
<dbReference type="AlphaFoldDB" id="A0A6I1EHQ5"/>
<proteinExistence type="inferred from homology"/>
<dbReference type="RefSeq" id="WP_152159158.1">
    <property type="nucleotide sequence ID" value="NZ_WEHX01000133.1"/>
</dbReference>
<dbReference type="Pfam" id="PF00126">
    <property type="entry name" value="HTH_1"/>
    <property type="match status" value="1"/>
</dbReference>
<gene>
    <name evidence="6" type="ORF">GBM95_11100</name>
</gene>
<dbReference type="InterPro" id="IPR058163">
    <property type="entry name" value="LysR-type_TF_proteobact-type"/>
</dbReference>
<evidence type="ECO:0000256" key="1">
    <source>
        <dbReference type="ARBA" id="ARBA00009437"/>
    </source>
</evidence>
<evidence type="ECO:0000313" key="7">
    <source>
        <dbReference type="Proteomes" id="UP000430564"/>
    </source>
</evidence>
<evidence type="ECO:0000256" key="2">
    <source>
        <dbReference type="ARBA" id="ARBA00023015"/>
    </source>
</evidence>
<reference evidence="6 7" key="1">
    <citation type="submission" date="2019-10" db="EMBL/GenBank/DDBJ databases">
        <title>Genome diversity of Sutterella seckii.</title>
        <authorList>
            <person name="Chaplin A.V."/>
            <person name="Sokolova S.R."/>
            <person name="Mosin K.A."/>
            <person name="Ivanova E.L."/>
            <person name="Kochetkova T.O."/>
            <person name="Goltsov A.Y."/>
            <person name="Trofimov D.Y."/>
            <person name="Efimov B.A."/>
        </authorList>
    </citation>
    <scope>NUCLEOTIDE SEQUENCE [LARGE SCALE GENOMIC DNA]</scope>
    <source>
        <strain evidence="6 7">ASD393</strain>
    </source>
</reference>
<dbReference type="InterPro" id="IPR000847">
    <property type="entry name" value="LysR_HTH_N"/>
</dbReference>
<dbReference type="PROSITE" id="PS50931">
    <property type="entry name" value="HTH_LYSR"/>
    <property type="match status" value="1"/>
</dbReference>
<dbReference type="InterPro" id="IPR005119">
    <property type="entry name" value="LysR_subst-bd"/>
</dbReference>
<comment type="caution">
    <text evidence="6">The sequence shown here is derived from an EMBL/GenBank/DDBJ whole genome shotgun (WGS) entry which is preliminary data.</text>
</comment>
<accession>A0A6I1EHQ5</accession>
<dbReference type="PROSITE" id="PS51257">
    <property type="entry name" value="PROKAR_LIPOPROTEIN"/>
    <property type="match status" value="1"/>
</dbReference>
<dbReference type="GO" id="GO:0003700">
    <property type="term" value="F:DNA-binding transcription factor activity"/>
    <property type="evidence" value="ECO:0007669"/>
    <property type="project" value="InterPro"/>
</dbReference>
<evidence type="ECO:0000313" key="6">
    <source>
        <dbReference type="EMBL" id="KAB7653069.1"/>
    </source>
</evidence>
<dbReference type="EMBL" id="WEHX01000133">
    <property type="protein sequence ID" value="KAB7653069.1"/>
    <property type="molecule type" value="Genomic_DNA"/>
</dbReference>
<keyword evidence="2" id="KW-0805">Transcription regulation</keyword>
<dbReference type="Pfam" id="PF03466">
    <property type="entry name" value="LysR_substrate"/>
    <property type="match status" value="1"/>
</dbReference>